<evidence type="ECO:0000313" key="17">
    <source>
        <dbReference type="Proteomes" id="UP000198693"/>
    </source>
</evidence>
<comment type="catalytic activity">
    <reaction evidence="5 15">
        <text>L-phenylalanyl-tRNA(Phe) + an N-terminal L-alpha-aminoacyl-[protein] = an N-terminal L-phenylalanyl-L-alpha-aminoacyl-[protein] + tRNA(Phe)</text>
        <dbReference type="Rhea" id="RHEA:43632"/>
        <dbReference type="Rhea" id="RHEA-COMP:9668"/>
        <dbReference type="Rhea" id="RHEA-COMP:9699"/>
        <dbReference type="Rhea" id="RHEA-COMP:10636"/>
        <dbReference type="Rhea" id="RHEA-COMP:10637"/>
        <dbReference type="ChEBI" id="CHEBI:78442"/>
        <dbReference type="ChEBI" id="CHEBI:78531"/>
        <dbReference type="ChEBI" id="CHEBI:78597"/>
        <dbReference type="ChEBI" id="CHEBI:83561"/>
        <dbReference type="EC" id="2.3.2.6"/>
    </reaction>
</comment>
<evidence type="ECO:0000313" key="16">
    <source>
        <dbReference type="EMBL" id="SFU40239.1"/>
    </source>
</evidence>
<evidence type="ECO:0000256" key="1">
    <source>
        <dbReference type="ARBA" id="ARBA00004496"/>
    </source>
</evidence>
<evidence type="ECO:0000256" key="9">
    <source>
        <dbReference type="ARBA" id="ARBA00061535"/>
    </source>
</evidence>
<comment type="similarity">
    <text evidence="9 15">Belongs to the L/F-transferase family.</text>
</comment>
<dbReference type="Proteomes" id="UP000198693">
    <property type="component" value="Unassembled WGS sequence"/>
</dbReference>
<evidence type="ECO:0000256" key="11">
    <source>
        <dbReference type="ARBA" id="ARBA00074372"/>
    </source>
</evidence>
<accession>A0A1I7FVM8</accession>
<evidence type="ECO:0000256" key="13">
    <source>
        <dbReference type="ARBA" id="ARBA00077165"/>
    </source>
</evidence>
<comment type="catalytic activity">
    <reaction evidence="7 15">
        <text>N-terminal L-lysyl-[protein] + L-leucyl-tRNA(Leu) = N-terminal L-leucyl-L-lysyl-[protein] + tRNA(Leu) + H(+)</text>
        <dbReference type="Rhea" id="RHEA:12340"/>
        <dbReference type="Rhea" id="RHEA-COMP:9613"/>
        <dbReference type="Rhea" id="RHEA-COMP:9622"/>
        <dbReference type="Rhea" id="RHEA-COMP:12670"/>
        <dbReference type="Rhea" id="RHEA-COMP:12671"/>
        <dbReference type="ChEBI" id="CHEBI:15378"/>
        <dbReference type="ChEBI" id="CHEBI:65249"/>
        <dbReference type="ChEBI" id="CHEBI:78442"/>
        <dbReference type="ChEBI" id="CHEBI:78494"/>
        <dbReference type="ChEBI" id="CHEBI:133043"/>
        <dbReference type="EC" id="2.3.2.6"/>
    </reaction>
</comment>
<gene>
    <name evidence="15" type="primary">aat</name>
    <name evidence="16" type="ORF">SAMN04487955_10234</name>
</gene>
<dbReference type="STRING" id="463301.SAMN04487955_10234"/>
<dbReference type="PANTHER" id="PTHR30098:SF2">
    <property type="entry name" value="LEUCYL_PHENYLALANYL-TRNA--PROTEIN TRANSFERASE"/>
    <property type="match status" value="1"/>
</dbReference>
<dbReference type="PANTHER" id="PTHR30098">
    <property type="entry name" value="LEUCYL/PHENYLALANYL-TRNA--PROTEIN TRANSFERASE"/>
    <property type="match status" value="1"/>
</dbReference>
<dbReference type="NCBIfam" id="TIGR00667">
    <property type="entry name" value="aat"/>
    <property type="match status" value="1"/>
</dbReference>
<dbReference type="EC" id="2.3.2.6" evidence="10 15"/>
<comment type="subcellular location">
    <subcellularLocation>
        <location evidence="1 15">Cytoplasm</location>
    </subcellularLocation>
</comment>
<dbReference type="SUPFAM" id="SSF55729">
    <property type="entry name" value="Acyl-CoA N-acyltransferases (Nat)"/>
    <property type="match status" value="1"/>
</dbReference>
<name>A0A1I7FVM8_9GAMM</name>
<dbReference type="GO" id="GO:0030163">
    <property type="term" value="P:protein catabolic process"/>
    <property type="evidence" value="ECO:0007669"/>
    <property type="project" value="UniProtKB-UniRule"/>
</dbReference>
<proteinExistence type="inferred from homology"/>
<evidence type="ECO:0000256" key="5">
    <source>
        <dbReference type="ARBA" id="ARBA00050607"/>
    </source>
</evidence>
<evidence type="ECO:0000256" key="7">
    <source>
        <dbReference type="ARBA" id="ARBA00051538"/>
    </source>
</evidence>
<keyword evidence="17" id="KW-1185">Reference proteome</keyword>
<dbReference type="GO" id="GO:0005737">
    <property type="term" value="C:cytoplasm"/>
    <property type="evidence" value="ECO:0007669"/>
    <property type="project" value="UniProtKB-SubCell"/>
</dbReference>
<evidence type="ECO:0000256" key="3">
    <source>
        <dbReference type="ARBA" id="ARBA00022679"/>
    </source>
</evidence>
<evidence type="ECO:0000256" key="10">
    <source>
        <dbReference type="ARBA" id="ARBA00066767"/>
    </source>
</evidence>
<dbReference type="FunFam" id="3.30.70.3550:FF:000001">
    <property type="entry name" value="Leucyl/phenylalanyl-tRNA--protein transferase"/>
    <property type="match status" value="1"/>
</dbReference>
<dbReference type="AlphaFoldDB" id="A0A1I7FVM8"/>
<protein>
    <recommendedName>
        <fullName evidence="11 15">Leucyl/phenylalanyl-tRNA--protein transferase</fullName>
        <ecNumber evidence="10 15">2.3.2.6</ecNumber>
    </recommendedName>
    <alternativeName>
        <fullName evidence="12 15">L/F-transferase</fullName>
    </alternativeName>
    <alternativeName>
        <fullName evidence="13 15">Leucyltransferase</fullName>
    </alternativeName>
    <alternativeName>
        <fullName evidence="14 15">Phenyalanyltransferase</fullName>
    </alternativeName>
</protein>
<dbReference type="InterPro" id="IPR004616">
    <property type="entry name" value="Leu/Phe-tRNA_Trfase"/>
</dbReference>
<comment type="catalytic activity">
    <reaction evidence="6 15">
        <text>N-terminal L-arginyl-[protein] + L-leucyl-tRNA(Leu) = N-terminal L-leucyl-L-arginyl-[protein] + tRNA(Leu) + H(+)</text>
        <dbReference type="Rhea" id="RHEA:50416"/>
        <dbReference type="Rhea" id="RHEA-COMP:9613"/>
        <dbReference type="Rhea" id="RHEA-COMP:9622"/>
        <dbReference type="Rhea" id="RHEA-COMP:12672"/>
        <dbReference type="Rhea" id="RHEA-COMP:12673"/>
        <dbReference type="ChEBI" id="CHEBI:15378"/>
        <dbReference type="ChEBI" id="CHEBI:64719"/>
        <dbReference type="ChEBI" id="CHEBI:78442"/>
        <dbReference type="ChEBI" id="CHEBI:78494"/>
        <dbReference type="ChEBI" id="CHEBI:133044"/>
        <dbReference type="EC" id="2.3.2.6"/>
    </reaction>
</comment>
<dbReference type="Gene3D" id="3.40.630.70">
    <property type="entry name" value="Leucyl/phenylalanyl-tRNA-protein transferase, C-terminal domain"/>
    <property type="match status" value="1"/>
</dbReference>
<evidence type="ECO:0000256" key="14">
    <source>
        <dbReference type="ARBA" id="ARBA00083640"/>
    </source>
</evidence>
<comment type="function">
    <text evidence="8 15">Functions in the N-end rule pathway of protein degradation where it conjugates Leu, Phe and, less efficiently, Met from aminoacyl-tRNAs to the N-termini of proteins containing an N-terminal arginine or lysine.</text>
</comment>
<sequence length="258" mass="28545">MLPWLTEHPVLFPPVELALRDPDGLLAAGGDLSPEWLLAAYRRGIFPWYGDEQPILWWSPDPRMVLFPKELRIRRSLAKRARNGGFRVSADRAFSRVVAACAAPRPGQPGTWITEEMRHAYERLHTLGAAHSVEVWQDNRLVGGLYGIAMGPVFFGESMFSHRPDASKIALMHLVDAMRNGGGKLIDCQMHTAHLASLGARDIARAEFIGYLEKWLDDEERLGKSSDEATKSGVIIPPTWSFASIGSAQESTSGSKPS</sequence>
<dbReference type="FunFam" id="3.40.630.70:FF:000001">
    <property type="entry name" value="Leucyl/phenylalanyl-tRNA--protein transferase"/>
    <property type="match status" value="1"/>
</dbReference>
<dbReference type="GO" id="GO:0008914">
    <property type="term" value="F:leucyl-tRNA--protein transferase activity"/>
    <property type="evidence" value="ECO:0007669"/>
    <property type="project" value="UniProtKB-UniRule"/>
</dbReference>
<dbReference type="OrthoDB" id="9790282at2"/>
<dbReference type="InterPro" id="IPR016181">
    <property type="entry name" value="Acyl_CoA_acyltransferase"/>
</dbReference>
<dbReference type="RefSeq" id="WP_089792764.1">
    <property type="nucleotide sequence ID" value="NZ_FPBP01000002.1"/>
</dbReference>
<evidence type="ECO:0000256" key="15">
    <source>
        <dbReference type="HAMAP-Rule" id="MF_00688"/>
    </source>
</evidence>
<evidence type="ECO:0000256" key="6">
    <source>
        <dbReference type="ARBA" id="ARBA00050652"/>
    </source>
</evidence>
<dbReference type="InterPro" id="IPR042203">
    <property type="entry name" value="Leu/Phe-tRNA_Trfase_C"/>
</dbReference>
<dbReference type="HAMAP" id="MF_00688">
    <property type="entry name" value="Leu_Phe_trans"/>
    <property type="match status" value="1"/>
</dbReference>
<keyword evidence="4 15" id="KW-0012">Acyltransferase</keyword>
<organism evidence="16 17">
    <name type="scientific">Halomonas korlensis</name>
    <dbReference type="NCBI Taxonomy" id="463301"/>
    <lineage>
        <taxon>Bacteria</taxon>
        <taxon>Pseudomonadati</taxon>
        <taxon>Pseudomonadota</taxon>
        <taxon>Gammaproteobacteria</taxon>
        <taxon>Oceanospirillales</taxon>
        <taxon>Halomonadaceae</taxon>
        <taxon>Halomonas</taxon>
    </lineage>
</organism>
<evidence type="ECO:0000256" key="8">
    <source>
        <dbReference type="ARBA" id="ARBA00054043"/>
    </source>
</evidence>
<dbReference type="EMBL" id="FPBP01000002">
    <property type="protein sequence ID" value="SFU40239.1"/>
    <property type="molecule type" value="Genomic_DNA"/>
</dbReference>
<dbReference type="Pfam" id="PF03588">
    <property type="entry name" value="Leu_Phe_trans"/>
    <property type="match status" value="1"/>
</dbReference>
<keyword evidence="3 15" id="KW-0808">Transferase</keyword>
<keyword evidence="2 15" id="KW-0963">Cytoplasm</keyword>
<evidence type="ECO:0000256" key="12">
    <source>
        <dbReference type="ARBA" id="ARBA00077136"/>
    </source>
</evidence>
<evidence type="ECO:0000256" key="2">
    <source>
        <dbReference type="ARBA" id="ARBA00022490"/>
    </source>
</evidence>
<evidence type="ECO:0000256" key="4">
    <source>
        <dbReference type="ARBA" id="ARBA00023315"/>
    </source>
</evidence>
<reference evidence="17" key="1">
    <citation type="submission" date="2016-10" db="EMBL/GenBank/DDBJ databases">
        <authorList>
            <person name="Varghese N."/>
            <person name="Submissions S."/>
        </authorList>
    </citation>
    <scope>NUCLEOTIDE SEQUENCE [LARGE SCALE GENOMIC DNA]</scope>
    <source>
        <strain evidence="17">CGMCC 1.6981</strain>
    </source>
</reference>
<dbReference type="Gene3D" id="3.30.70.3550">
    <property type="entry name" value="Leucyl/phenylalanyl-tRNA-protein transferase, N-terminal domain"/>
    <property type="match status" value="1"/>
</dbReference>
<dbReference type="InterPro" id="IPR042221">
    <property type="entry name" value="Leu/Phe-tRNA_Trfase_N"/>
</dbReference>